<gene>
    <name evidence="3" type="ORF">GCM10018793_44290</name>
</gene>
<feature type="region of interest" description="Disordered" evidence="1">
    <location>
        <begin position="67"/>
        <end position="89"/>
    </location>
</feature>
<protein>
    <recommendedName>
        <fullName evidence="2">DUF7848 domain-containing protein</fullName>
    </recommendedName>
</protein>
<dbReference type="Pfam" id="PF25232">
    <property type="entry name" value="DUF7848"/>
    <property type="match status" value="1"/>
</dbReference>
<evidence type="ECO:0000259" key="2">
    <source>
        <dbReference type="Pfam" id="PF25232"/>
    </source>
</evidence>
<feature type="domain" description="DUF7848" evidence="2">
    <location>
        <begin position="2"/>
        <end position="77"/>
    </location>
</feature>
<keyword evidence="4" id="KW-1185">Reference proteome</keyword>
<feature type="compositionally biased region" description="Low complexity" evidence="1">
    <location>
        <begin position="67"/>
        <end position="82"/>
    </location>
</feature>
<organism evidence="3 4">
    <name type="scientific">Streptomyces sulfonofaciens</name>
    <dbReference type="NCBI Taxonomy" id="68272"/>
    <lineage>
        <taxon>Bacteria</taxon>
        <taxon>Bacillati</taxon>
        <taxon>Actinomycetota</taxon>
        <taxon>Actinomycetes</taxon>
        <taxon>Kitasatosporales</taxon>
        <taxon>Streptomycetaceae</taxon>
        <taxon>Streptomyces</taxon>
    </lineage>
</organism>
<dbReference type="Proteomes" id="UP000603708">
    <property type="component" value="Unassembled WGS sequence"/>
</dbReference>
<evidence type="ECO:0000313" key="3">
    <source>
        <dbReference type="EMBL" id="GHH83083.1"/>
    </source>
</evidence>
<comment type="caution">
    <text evidence="3">The sequence shown here is derived from an EMBL/GenBank/DDBJ whole genome shotgun (WGS) entry which is preliminary data.</text>
</comment>
<evidence type="ECO:0000256" key="1">
    <source>
        <dbReference type="SAM" id="MobiDB-lite"/>
    </source>
</evidence>
<sequence length="89" mass="9881">MSAVLRYAEWTIGPERDKDGHLVVPTRLVQCTTCPEASPPGAQQSDTDMWAMKHADRTNHRSFQEITTAPLTAHPAPTNPLAEAERDTR</sequence>
<proteinExistence type="predicted"/>
<reference evidence="3" key="1">
    <citation type="journal article" date="2014" name="Int. J. Syst. Evol. Microbiol.">
        <title>Complete genome sequence of Corynebacterium casei LMG S-19264T (=DSM 44701T), isolated from a smear-ripened cheese.</title>
        <authorList>
            <consortium name="US DOE Joint Genome Institute (JGI-PGF)"/>
            <person name="Walter F."/>
            <person name="Albersmeier A."/>
            <person name="Kalinowski J."/>
            <person name="Ruckert C."/>
        </authorList>
    </citation>
    <scope>NUCLEOTIDE SEQUENCE</scope>
    <source>
        <strain evidence="3">JCM 5069</strain>
    </source>
</reference>
<dbReference type="AlphaFoldDB" id="A0A919L3X9"/>
<dbReference type="RefSeq" id="WP_189934709.1">
    <property type="nucleotide sequence ID" value="NZ_BNCD01000013.1"/>
</dbReference>
<dbReference type="InterPro" id="IPR057170">
    <property type="entry name" value="DUF7848"/>
</dbReference>
<dbReference type="EMBL" id="BNCD01000013">
    <property type="protein sequence ID" value="GHH83083.1"/>
    <property type="molecule type" value="Genomic_DNA"/>
</dbReference>
<name>A0A919L3X9_9ACTN</name>
<evidence type="ECO:0000313" key="4">
    <source>
        <dbReference type="Proteomes" id="UP000603708"/>
    </source>
</evidence>
<reference evidence="3" key="2">
    <citation type="submission" date="2020-09" db="EMBL/GenBank/DDBJ databases">
        <authorList>
            <person name="Sun Q."/>
            <person name="Ohkuma M."/>
        </authorList>
    </citation>
    <scope>NUCLEOTIDE SEQUENCE</scope>
    <source>
        <strain evidence="3">JCM 5069</strain>
    </source>
</reference>
<accession>A0A919L3X9</accession>